<evidence type="ECO:0000313" key="18">
    <source>
        <dbReference type="Proteomes" id="UP000321662"/>
    </source>
</evidence>
<protein>
    <recommendedName>
        <fullName evidence="12 13">Chaperone protein DnaJ</fullName>
    </recommendedName>
</protein>
<dbReference type="SUPFAM" id="SSF57938">
    <property type="entry name" value="DnaJ/Hsp40 cysteine-rich domain"/>
    <property type="match status" value="1"/>
</dbReference>
<feature type="domain" description="J" evidence="15">
    <location>
        <begin position="6"/>
        <end position="70"/>
    </location>
</feature>
<evidence type="ECO:0000256" key="1">
    <source>
        <dbReference type="ARBA" id="ARBA00004496"/>
    </source>
</evidence>
<dbReference type="InterPro" id="IPR001623">
    <property type="entry name" value="DnaJ_domain"/>
</dbReference>
<evidence type="ECO:0000256" key="8">
    <source>
        <dbReference type="ARBA" id="ARBA00022833"/>
    </source>
</evidence>
<feature type="binding site" evidence="13">
    <location>
        <position position="154"/>
    </location>
    <ligand>
        <name>Zn(2+)</name>
        <dbReference type="ChEBI" id="CHEBI:29105"/>
        <label>1</label>
    </ligand>
</feature>
<keyword evidence="10 13" id="KW-0143">Chaperone</keyword>
<evidence type="ECO:0000256" key="13">
    <source>
        <dbReference type="HAMAP-Rule" id="MF_01152"/>
    </source>
</evidence>
<proteinExistence type="inferred from homology"/>
<gene>
    <name evidence="13 17" type="primary">dnaJ</name>
    <name evidence="17" type="ORF">AKA01nite_05070</name>
</gene>
<dbReference type="FunFam" id="1.10.287.110:FF:000031">
    <property type="entry name" value="Molecular chaperone DnaJ"/>
    <property type="match status" value="1"/>
</dbReference>
<dbReference type="CDD" id="cd10719">
    <property type="entry name" value="DnaJ_zf"/>
    <property type="match status" value="1"/>
</dbReference>
<evidence type="ECO:0000256" key="10">
    <source>
        <dbReference type="ARBA" id="ARBA00023186"/>
    </source>
</evidence>
<dbReference type="InterPro" id="IPR036869">
    <property type="entry name" value="J_dom_sf"/>
</dbReference>
<dbReference type="FunFam" id="2.60.260.20:FF:000004">
    <property type="entry name" value="Molecular chaperone DnaJ"/>
    <property type="match status" value="1"/>
</dbReference>
<feature type="domain" description="CR-type" evidence="16">
    <location>
        <begin position="138"/>
        <end position="220"/>
    </location>
</feature>
<dbReference type="PROSITE" id="PS50076">
    <property type="entry name" value="DNAJ_2"/>
    <property type="match status" value="1"/>
</dbReference>
<dbReference type="InterPro" id="IPR012724">
    <property type="entry name" value="DnaJ"/>
</dbReference>
<keyword evidence="7 13" id="KW-0863">Zinc-finger</keyword>
<comment type="subunit">
    <text evidence="2 13">Homodimer.</text>
</comment>
<evidence type="ECO:0000256" key="14">
    <source>
        <dbReference type="PROSITE-ProRule" id="PRU00546"/>
    </source>
</evidence>
<dbReference type="Gene3D" id="1.10.287.110">
    <property type="entry name" value="DnaJ domain"/>
    <property type="match status" value="1"/>
</dbReference>
<comment type="subcellular location">
    <subcellularLocation>
        <location evidence="1 13">Cytoplasm</location>
    </subcellularLocation>
</comment>
<evidence type="ECO:0000259" key="16">
    <source>
        <dbReference type="PROSITE" id="PS51188"/>
    </source>
</evidence>
<sequence>MAEKEDFYKLLGVSKDASQAEIKKAYRKLSKKYHPDINKEAGAEDKFKKISEAYEVLSDEQKRAAYDQYGHASTDPNFGAGGFGGGGFGGGGFGGGGFEDIFDQFFGGGGRRRNPNAPRQGEDLQYVMDLEFEEAIFGKETTIRYKREEECDNCNGSGAKPGTSPQTCSTCQGSGTINAERNTPFGRVMTQQVCPTCNGTGKEIKEKCPVCHGEGHTKQQHSVKVTVPAGVEDGNQMRLQNQGDAGENGGPYGDLYVIFRVKASKTFERRGAEIYYELPINMVQATLGDELEVPTVHGKVKFKIPAGTQPGTTFRLKGKGSPRLRGSGNGDQHIKVKVVIPDSLTESQAEHLREFAQAGDYKKVVEQGDSSFFSKVKDAFKDKR</sequence>
<dbReference type="GO" id="GO:0051082">
    <property type="term" value="F:unfolded protein binding"/>
    <property type="evidence" value="ECO:0007669"/>
    <property type="project" value="UniProtKB-UniRule"/>
</dbReference>
<feature type="repeat" description="CXXCXGXG motif" evidence="13">
    <location>
        <begin position="194"/>
        <end position="201"/>
    </location>
</feature>
<dbReference type="Gene3D" id="2.10.230.10">
    <property type="entry name" value="Heat shock protein DnaJ, cysteine-rich domain"/>
    <property type="match status" value="1"/>
</dbReference>
<dbReference type="InterPro" id="IPR008971">
    <property type="entry name" value="HSP40/DnaJ_pept-bd"/>
</dbReference>
<dbReference type="PANTHER" id="PTHR43096">
    <property type="entry name" value="DNAJ HOMOLOG 1, MITOCHONDRIAL-RELATED"/>
    <property type="match status" value="1"/>
</dbReference>
<dbReference type="InterPro" id="IPR002939">
    <property type="entry name" value="DnaJ_C"/>
</dbReference>
<comment type="similarity">
    <text evidence="11 13">Belongs to the DnaJ family.</text>
</comment>
<dbReference type="Pfam" id="PF01556">
    <property type="entry name" value="DnaJ_C"/>
    <property type="match status" value="1"/>
</dbReference>
<reference evidence="17 18" key="1">
    <citation type="submission" date="2019-07" db="EMBL/GenBank/DDBJ databases">
        <title>Whole genome shotgun sequence of Alkalibacterium kapii NBRC 103247.</title>
        <authorList>
            <person name="Hosoyama A."/>
            <person name="Uohara A."/>
            <person name="Ohji S."/>
            <person name="Ichikawa N."/>
        </authorList>
    </citation>
    <scope>NUCLEOTIDE SEQUENCE [LARGE SCALE GENOMIC DNA]</scope>
    <source>
        <strain evidence="17 18">NBRC 103247</strain>
    </source>
</reference>
<name>A0A511ARR1_9LACT</name>
<evidence type="ECO:0000259" key="15">
    <source>
        <dbReference type="PROSITE" id="PS50076"/>
    </source>
</evidence>
<feature type="binding site" evidence="13">
    <location>
        <position position="194"/>
    </location>
    <ligand>
        <name>Zn(2+)</name>
        <dbReference type="ChEBI" id="CHEBI:29105"/>
        <label>2</label>
    </ligand>
</feature>
<dbReference type="RefSeq" id="WP_146923482.1">
    <property type="nucleotide sequence ID" value="NZ_BJUY01000004.1"/>
</dbReference>
<keyword evidence="6 13" id="KW-0677">Repeat</keyword>
<keyword evidence="3 13" id="KW-0963">Cytoplasm</keyword>
<dbReference type="NCBIfam" id="NF008035">
    <property type="entry name" value="PRK10767.1"/>
    <property type="match status" value="1"/>
</dbReference>
<dbReference type="FunFam" id="2.10.230.10:FF:000002">
    <property type="entry name" value="Molecular chaperone DnaJ"/>
    <property type="match status" value="1"/>
</dbReference>
<dbReference type="EMBL" id="BJUY01000004">
    <property type="protein sequence ID" value="GEK90885.1"/>
    <property type="molecule type" value="Genomic_DNA"/>
</dbReference>
<feature type="binding site" evidence="13">
    <location>
        <position position="208"/>
    </location>
    <ligand>
        <name>Zn(2+)</name>
        <dbReference type="ChEBI" id="CHEBI:29105"/>
        <label>1</label>
    </ligand>
</feature>
<dbReference type="NCBIfam" id="NF010869">
    <property type="entry name" value="PRK14276.1"/>
    <property type="match status" value="1"/>
</dbReference>
<organism evidence="17 18">
    <name type="scientific">Alkalibacterium kapii</name>
    <dbReference type="NCBI Taxonomy" id="426704"/>
    <lineage>
        <taxon>Bacteria</taxon>
        <taxon>Bacillati</taxon>
        <taxon>Bacillota</taxon>
        <taxon>Bacilli</taxon>
        <taxon>Lactobacillales</taxon>
        <taxon>Carnobacteriaceae</taxon>
        <taxon>Alkalibacterium</taxon>
    </lineage>
</organism>
<feature type="repeat" description="CXXCXGXG motif" evidence="13">
    <location>
        <begin position="168"/>
        <end position="175"/>
    </location>
</feature>
<feature type="binding site" evidence="13">
    <location>
        <position position="211"/>
    </location>
    <ligand>
        <name>Zn(2+)</name>
        <dbReference type="ChEBI" id="CHEBI:29105"/>
        <label>1</label>
    </ligand>
</feature>
<comment type="caution">
    <text evidence="17">The sequence shown here is derived from an EMBL/GenBank/DDBJ whole genome shotgun (WGS) entry which is preliminary data.</text>
</comment>
<dbReference type="PRINTS" id="PR00625">
    <property type="entry name" value="JDOMAIN"/>
</dbReference>
<evidence type="ECO:0000256" key="7">
    <source>
        <dbReference type="ARBA" id="ARBA00022771"/>
    </source>
</evidence>
<feature type="repeat" description="CXXCXGXG motif" evidence="13">
    <location>
        <begin position="208"/>
        <end position="215"/>
    </location>
</feature>
<dbReference type="NCBIfam" id="TIGR02349">
    <property type="entry name" value="DnaJ_bact"/>
    <property type="match status" value="1"/>
</dbReference>
<dbReference type="Gene3D" id="2.60.260.20">
    <property type="entry name" value="Urease metallochaperone UreE, N-terminal domain"/>
    <property type="match status" value="2"/>
</dbReference>
<dbReference type="Pfam" id="PF00226">
    <property type="entry name" value="DnaJ"/>
    <property type="match status" value="1"/>
</dbReference>
<dbReference type="GO" id="GO:0042026">
    <property type="term" value="P:protein refolding"/>
    <property type="evidence" value="ECO:0007669"/>
    <property type="project" value="TreeGrafter"/>
</dbReference>
<accession>A0A511ARR1</accession>
<dbReference type="HAMAP" id="MF_01152">
    <property type="entry name" value="DnaJ"/>
    <property type="match status" value="1"/>
</dbReference>
<dbReference type="GO" id="GO:0031072">
    <property type="term" value="F:heat shock protein binding"/>
    <property type="evidence" value="ECO:0007669"/>
    <property type="project" value="InterPro"/>
</dbReference>
<feature type="repeat" description="CXXCXGXG motif" evidence="13">
    <location>
        <begin position="151"/>
        <end position="158"/>
    </location>
</feature>
<dbReference type="InterPro" id="IPR036410">
    <property type="entry name" value="HSP_DnaJ_Cys-rich_dom_sf"/>
</dbReference>
<evidence type="ECO:0000256" key="12">
    <source>
        <dbReference type="ARBA" id="ARBA00067609"/>
    </source>
</evidence>
<evidence type="ECO:0000256" key="3">
    <source>
        <dbReference type="ARBA" id="ARBA00022490"/>
    </source>
</evidence>
<dbReference type="NCBIfam" id="NF010873">
    <property type="entry name" value="PRK14280.1"/>
    <property type="match status" value="1"/>
</dbReference>
<dbReference type="GO" id="GO:0006260">
    <property type="term" value="P:DNA replication"/>
    <property type="evidence" value="ECO:0007669"/>
    <property type="project" value="UniProtKB-KW"/>
</dbReference>
<dbReference type="SUPFAM" id="SSF46565">
    <property type="entry name" value="Chaperone J-domain"/>
    <property type="match status" value="1"/>
</dbReference>
<dbReference type="CDD" id="cd06257">
    <property type="entry name" value="DnaJ"/>
    <property type="match status" value="1"/>
</dbReference>
<dbReference type="PROSITE" id="PS00636">
    <property type="entry name" value="DNAJ_1"/>
    <property type="match status" value="1"/>
</dbReference>
<evidence type="ECO:0000256" key="5">
    <source>
        <dbReference type="ARBA" id="ARBA00022723"/>
    </source>
</evidence>
<comment type="domain">
    <text evidence="13">The J domain is necessary and sufficient to stimulate DnaK ATPase activity. Zinc center 1 plays an important role in the autonomous, DnaK-independent chaperone activity of DnaJ. Zinc center 2 is essential for interaction with DnaK and for DnaJ activity.</text>
</comment>
<evidence type="ECO:0000256" key="9">
    <source>
        <dbReference type="ARBA" id="ARBA00023016"/>
    </source>
</evidence>
<dbReference type="CDD" id="cd10747">
    <property type="entry name" value="DnaJ_C"/>
    <property type="match status" value="1"/>
</dbReference>
<comment type="cofactor">
    <cofactor evidence="13">
        <name>Zn(2+)</name>
        <dbReference type="ChEBI" id="CHEBI:29105"/>
    </cofactor>
    <text evidence="13">Binds 2 Zn(2+) ions per monomer.</text>
</comment>
<dbReference type="InterPro" id="IPR018253">
    <property type="entry name" value="DnaJ_domain_CS"/>
</dbReference>
<feature type="zinc finger region" description="CR-type" evidence="14">
    <location>
        <begin position="138"/>
        <end position="220"/>
    </location>
</feature>
<dbReference type="PANTHER" id="PTHR43096:SF48">
    <property type="entry name" value="CHAPERONE PROTEIN DNAJ"/>
    <property type="match status" value="1"/>
</dbReference>
<evidence type="ECO:0000256" key="11">
    <source>
        <dbReference type="ARBA" id="ARBA00061004"/>
    </source>
</evidence>
<dbReference type="SMART" id="SM00271">
    <property type="entry name" value="DnaJ"/>
    <property type="match status" value="1"/>
</dbReference>
<keyword evidence="8 13" id="KW-0862">Zinc</keyword>
<dbReference type="GO" id="GO:0008270">
    <property type="term" value="F:zinc ion binding"/>
    <property type="evidence" value="ECO:0007669"/>
    <property type="project" value="UniProtKB-UniRule"/>
</dbReference>
<keyword evidence="9 13" id="KW-0346">Stress response</keyword>
<dbReference type="GO" id="GO:0009408">
    <property type="term" value="P:response to heat"/>
    <property type="evidence" value="ECO:0007669"/>
    <property type="project" value="InterPro"/>
</dbReference>
<keyword evidence="4 13" id="KW-0235">DNA replication</keyword>
<feature type="binding site" evidence="13">
    <location>
        <position position="171"/>
    </location>
    <ligand>
        <name>Zn(2+)</name>
        <dbReference type="ChEBI" id="CHEBI:29105"/>
        <label>2</label>
    </ligand>
</feature>
<dbReference type="PROSITE" id="PS51188">
    <property type="entry name" value="ZF_CR"/>
    <property type="match status" value="1"/>
</dbReference>
<feature type="binding site" evidence="13">
    <location>
        <position position="197"/>
    </location>
    <ligand>
        <name>Zn(2+)</name>
        <dbReference type="ChEBI" id="CHEBI:29105"/>
        <label>2</label>
    </ligand>
</feature>
<keyword evidence="18" id="KW-1185">Reference proteome</keyword>
<dbReference type="GO" id="GO:0005524">
    <property type="term" value="F:ATP binding"/>
    <property type="evidence" value="ECO:0007669"/>
    <property type="project" value="InterPro"/>
</dbReference>
<dbReference type="Proteomes" id="UP000321662">
    <property type="component" value="Unassembled WGS sequence"/>
</dbReference>
<feature type="binding site" evidence="13">
    <location>
        <position position="151"/>
    </location>
    <ligand>
        <name>Zn(2+)</name>
        <dbReference type="ChEBI" id="CHEBI:29105"/>
        <label>1</label>
    </ligand>
</feature>
<evidence type="ECO:0000313" key="17">
    <source>
        <dbReference type="EMBL" id="GEK90885.1"/>
    </source>
</evidence>
<comment type="function">
    <text evidence="13">Participates actively in the response to hyperosmotic and heat shock by preventing the aggregation of stress-denatured proteins and by disaggregating proteins, also in an autonomous, DnaK-independent fashion. Unfolded proteins bind initially to DnaJ; upon interaction with the DnaJ-bound protein, DnaK hydrolyzes its bound ATP, resulting in the formation of a stable complex. GrpE releases ADP from DnaK; ATP binding to DnaK triggers the release of the substrate protein, thus completing the reaction cycle. Several rounds of ATP-dependent interactions between DnaJ, DnaK and GrpE are required for fully efficient folding. Also involved, together with DnaK and GrpE, in the DNA replication of plasmids through activation of initiation proteins.</text>
</comment>
<dbReference type="OrthoDB" id="9779889at2"/>
<dbReference type="AlphaFoldDB" id="A0A511ARR1"/>
<dbReference type="GO" id="GO:0005737">
    <property type="term" value="C:cytoplasm"/>
    <property type="evidence" value="ECO:0007669"/>
    <property type="project" value="UniProtKB-SubCell"/>
</dbReference>
<keyword evidence="5 13" id="KW-0479">Metal-binding</keyword>
<dbReference type="InterPro" id="IPR001305">
    <property type="entry name" value="HSP_DnaJ_Cys-rich_dom"/>
</dbReference>
<dbReference type="Pfam" id="PF00684">
    <property type="entry name" value="DnaJ_CXXCXGXG"/>
    <property type="match status" value="1"/>
</dbReference>
<feature type="binding site" evidence="13">
    <location>
        <position position="168"/>
    </location>
    <ligand>
        <name>Zn(2+)</name>
        <dbReference type="ChEBI" id="CHEBI:29105"/>
        <label>2</label>
    </ligand>
</feature>
<dbReference type="SUPFAM" id="SSF49493">
    <property type="entry name" value="HSP40/DnaJ peptide-binding domain"/>
    <property type="match status" value="2"/>
</dbReference>
<evidence type="ECO:0000256" key="4">
    <source>
        <dbReference type="ARBA" id="ARBA00022705"/>
    </source>
</evidence>
<evidence type="ECO:0000256" key="6">
    <source>
        <dbReference type="ARBA" id="ARBA00022737"/>
    </source>
</evidence>
<evidence type="ECO:0000256" key="2">
    <source>
        <dbReference type="ARBA" id="ARBA00011738"/>
    </source>
</evidence>